<dbReference type="SMART" id="SM00034">
    <property type="entry name" value="CLECT"/>
    <property type="match status" value="1"/>
</dbReference>
<dbReference type="InterPro" id="IPR001304">
    <property type="entry name" value="C-type_lectin-like"/>
</dbReference>
<dbReference type="InterPro" id="IPR050111">
    <property type="entry name" value="C-type_lectin/snaclec_domain"/>
</dbReference>
<evidence type="ECO:0000259" key="1">
    <source>
        <dbReference type="PROSITE" id="PS50041"/>
    </source>
</evidence>
<name>A0A834XHL3_APHGI</name>
<organism evidence="2 3">
    <name type="scientific">Aphidius gifuensis</name>
    <name type="common">Parasitoid wasp</name>
    <dbReference type="NCBI Taxonomy" id="684658"/>
    <lineage>
        <taxon>Eukaryota</taxon>
        <taxon>Metazoa</taxon>
        <taxon>Ecdysozoa</taxon>
        <taxon>Arthropoda</taxon>
        <taxon>Hexapoda</taxon>
        <taxon>Insecta</taxon>
        <taxon>Pterygota</taxon>
        <taxon>Neoptera</taxon>
        <taxon>Endopterygota</taxon>
        <taxon>Hymenoptera</taxon>
        <taxon>Apocrita</taxon>
        <taxon>Ichneumonoidea</taxon>
        <taxon>Braconidae</taxon>
        <taxon>Aphidiinae</taxon>
        <taxon>Aphidius</taxon>
    </lineage>
</organism>
<feature type="domain" description="C-type lectin" evidence="1">
    <location>
        <begin position="55"/>
        <end position="164"/>
    </location>
</feature>
<dbReference type="Proteomes" id="UP000639338">
    <property type="component" value="Unassembled WGS sequence"/>
</dbReference>
<accession>A0A834XHL3</accession>
<dbReference type="SUPFAM" id="SSF56436">
    <property type="entry name" value="C-type lectin-like"/>
    <property type="match status" value="1"/>
</dbReference>
<dbReference type="CDD" id="cd00037">
    <property type="entry name" value="CLECT"/>
    <property type="match status" value="1"/>
</dbReference>
<proteinExistence type="predicted"/>
<gene>
    <name evidence="2" type="ORF">HCN44_001324</name>
</gene>
<dbReference type="InterPro" id="IPR016186">
    <property type="entry name" value="C-type_lectin-like/link_sf"/>
</dbReference>
<sequence>MVVTAIPIENTNGESTTVCISTKEFDPQNMTRTGKCSNKYLSKRDDYSYTPGIEYHKLHSKNARFNDARKICIEEGGHLAIINSFAEERVLLGIYARTKTNQDQAYVGIHNFYSSDDWVTIFGDLIYKAGYSEWADSQPNNGDGGGVQNCATLYKTGKLNDVGCTCTFIGPFFCEIPEF</sequence>
<keyword evidence="3" id="KW-1185">Reference proteome</keyword>
<dbReference type="Gene3D" id="3.10.100.10">
    <property type="entry name" value="Mannose-Binding Protein A, subunit A"/>
    <property type="match status" value="1"/>
</dbReference>
<dbReference type="AlphaFoldDB" id="A0A834XHL3"/>
<reference evidence="2 3" key="1">
    <citation type="submission" date="2020-08" db="EMBL/GenBank/DDBJ databases">
        <title>Aphidius gifuensis genome sequencing and assembly.</title>
        <authorList>
            <person name="Du Z."/>
        </authorList>
    </citation>
    <scope>NUCLEOTIDE SEQUENCE [LARGE SCALE GENOMIC DNA]</scope>
    <source>
        <strain evidence="2">YNYX2018</strain>
        <tissue evidence="2">Adults</tissue>
    </source>
</reference>
<dbReference type="PANTHER" id="PTHR22803">
    <property type="entry name" value="MANNOSE, PHOSPHOLIPASE, LECTIN RECEPTOR RELATED"/>
    <property type="match status" value="1"/>
</dbReference>
<dbReference type="PROSITE" id="PS50041">
    <property type="entry name" value="C_TYPE_LECTIN_2"/>
    <property type="match status" value="1"/>
</dbReference>
<dbReference type="OrthoDB" id="7357196at2759"/>
<dbReference type="Pfam" id="PF00059">
    <property type="entry name" value="Lectin_C"/>
    <property type="match status" value="1"/>
</dbReference>
<evidence type="ECO:0000313" key="2">
    <source>
        <dbReference type="EMBL" id="KAF7987148.1"/>
    </source>
</evidence>
<comment type="caution">
    <text evidence="2">The sequence shown here is derived from an EMBL/GenBank/DDBJ whole genome shotgun (WGS) entry which is preliminary data.</text>
</comment>
<protein>
    <recommendedName>
        <fullName evidence="1">C-type lectin domain-containing protein</fullName>
    </recommendedName>
</protein>
<dbReference type="InterPro" id="IPR016187">
    <property type="entry name" value="CTDL_fold"/>
</dbReference>
<evidence type="ECO:0000313" key="3">
    <source>
        <dbReference type="Proteomes" id="UP000639338"/>
    </source>
</evidence>
<dbReference type="EMBL" id="JACMRX010000017">
    <property type="protein sequence ID" value="KAF7987148.1"/>
    <property type="molecule type" value="Genomic_DNA"/>
</dbReference>